<comment type="caution">
    <text evidence="1">The sequence shown here is derived from an EMBL/GenBank/DDBJ whole genome shotgun (WGS) entry which is preliminary data.</text>
</comment>
<accession>A0ABY3NC66</accession>
<name>A0ABY3NC66_ELIMR</name>
<sequence>MAVSISTSEYNKLLSIAKNRFPNCYEDIVHDAILEGLNFEECQRKIKTFSYKYKTISEVDLTALYQEKVCIKCNKCYPIA</sequence>
<dbReference type="EMBL" id="VNHK01000012">
    <property type="protein sequence ID" value="TYO88745.1"/>
    <property type="molecule type" value="Genomic_DNA"/>
</dbReference>
<protein>
    <submittedName>
        <fullName evidence="1">Uncharacterized protein</fullName>
    </submittedName>
</protein>
<evidence type="ECO:0000313" key="1">
    <source>
        <dbReference type="EMBL" id="TYO88129.1"/>
    </source>
</evidence>
<gene>
    <name evidence="2" type="ORF">LX74_03287</name>
    <name evidence="1" type="ORF">LX74_03492</name>
</gene>
<dbReference type="RefSeq" id="WP_221412092.1">
    <property type="nucleotide sequence ID" value="NZ_VNHK01000012.1"/>
</dbReference>
<reference evidence="1 3" key="1">
    <citation type="submission" date="2019-07" db="EMBL/GenBank/DDBJ databases">
        <title>Genomic Encyclopedia of Archaeal and Bacterial Type Strains, Phase II (KMG-II): from individual species to whole genera.</title>
        <authorList>
            <person name="Goeker M."/>
        </authorList>
    </citation>
    <scope>NUCLEOTIDE SEQUENCE [LARGE SCALE GENOMIC DNA]</scope>
    <source>
        <strain evidence="1 3">DSM 14571</strain>
    </source>
</reference>
<dbReference type="EMBL" id="VNHK01000014">
    <property type="protein sequence ID" value="TYO88129.1"/>
    <property type="molecule type" value="Genomic_DNA"/>
</dbReference>
<dbReference type="Proteomes" id="UP000324513">
    <property type="component" value="Unassembled WGS sequence"/>
</dbReference>
<proteinExistence type="predicted"/>
<keyword evidence="3" id="KW-1185">Reference proteome</keyword>
<evidence type="ECO:0000313" key="2">
    <source>
        <dbReference type="EMBL" id="TYO88745.1"/>
    </source>
</evidence>
<feature type="non-terminal residue" evidence="1">
    <location>
        <position position="80"/>
    </location>
</feature>
<evidence type="ECO:0000313" key="3">
    <source>
        <dbReference type="Proteomes" id="UP000324513"/>
    </source>
</evidence>
<organism evidence="1 3">
    <name type="scientific">Elizabethkingia miricola</name>
    <name type="common">Chryseobacterium miricola</name>
    <dbReference type="NCBI Taxonomy" id="172045"/>
    <lineage>
        <taxon>Bacteria</taxon>
        <taxon>Pseudomonadati</taxon>
        <taxon>Bacteroidota</taxon>
        <taxon>Flavobacteriia</taxon>
        <taxon>Flavobacteriales</taxon>
        <taxon>Weeksellaceae</taxon>
        <taxon>Elizabethkingia</taxon>
    </lineage>
</organism>